<evidence type="ECO:0000259" key="3">
    <source>
        <dbReference type="Pfam" id="PF04432"/>
    </source>
</evidence>
<proteinExistence type="predicted"/>
<accession>H8Z6T1</accession>
<keyword evidence="5" id="KW-1185">Reference proteome</keyword>
<evidence type="ECO:0000313" key="5">
    <source>
        <dbReference type="Proteomes" id="UP000002964"/>
    </source>
</evidence>
<feature type="domain" description="Coenzyme F420 hydrogenase/dehydrogenase beta subunit N-terminal" evidence="2">
    <location>
        <begin position="117"/>
        <end position="192"/>
    </location>
</feature>
<dbReference type="Pfam" id="PF04422">
    <property type="entry name" value="FrhB_FdhB_N"/>
    <property type="match status" value="1"/>
</dbReference>
<dbReference type="InterPro" id="IPR007516">
    <property type="entry name" value="Co_F420_Hydgase/DH_bsu_N"/>
</dbReference>
<sequence>MASDPSSAAAGGASLDLPEMDLAAMTPVGMDPLTGLDPEDLGPAKGLREPTLLSKDERLRGRPKLCSDCGLCDSQFKPLMASSCTFVRQHVPEIEQRLHGRERREGDELRFGIFRAMYGARMRQPASGAQWSGMVTSLGAALLETGQVEGVITAAAAPGTRFAPRPVLARTPDAVRASAGNKPCLSPNLALLDEVRAAGIKRLAFIGTGCQVQILRAAEPQLREQMGLEHLDVIGIPCSDNVTYPDLQFFLTQVSRSPETIVHYEFMQDYRLWMRHDDGDIERVNFIDFPMDKLDGVFPSACLSCFDYANSLADITIGYMGARLGWQWVLVRTERGQAMLDLIKPQLEFRELDSAGDRNRGMPRYIRMLAEPPGKPPKPIRRLIAFLQRRRGPRGLEFARAVIEMKLLRNLQYLRSHFPRFEQRVVHPAVYQTLAPYAGDYAETFGRPLEPEK</sequence>
<organism evidence="4 5">
    <name type="scientific">Thiorhodovibrio frisius</name>
    <dbReference type="NCBI Taxonomy" id="631362"/>
    <lineage>
        <taxon>Bacteria</taxon>
        <taxon>Pseudomonadati</taxon>
        <taxon>Pseudomonadota</taxon>
        <taxon>Gammaproteobacteria</taxon>
        <taxon>Chromatiales</taxon>
        <taxon>Chromatiaceae</taxon>
        <taxon>Thiorhodovibrio</taxon>
    </lineage>
</organism>
<gene>
    <name evidence="4" type="ORF">Thi970DRAFT_04459</name>
</gene>
<dbReference type="InterPro" id="IPR045220">
    <property type="entry name" value="FRHB/FDHB/HCAR-like"/>
</dbReference>
<dbReference type="STRING" id="631362.Thi970DRAFT_04459"/>
<dbReference type="RefSeq" id="WP_009151200.1">
    <property type="nucleotide sequence ID" value="NZ_CP121471.1"/>
</dbReference>
<dbReference type="eggNOG" id="COG1035">
    <property type="taxonomic scope" value="Bacteria"/>
</dbReference>
<dbReference type="InterPro" id="IPR007525">
    <property type="entry name" value="FrhB_FdhB_C"/>
</dbReference>
<feature type="region of interest" description="Disordered" evidence="1">
    <location>
        <begin position="26"/>
        <end position="52"/>
    </location>
</feature>
<feature type="domain" description="Coenzyme F420 hydrogenase/dehydrogenase beta subunit C-terminal" evidence="3">
    <location>
        <begin position="201"/>
        <end position="352"/>
    </location>
</feature>
<evidence type="ECO:0000259" key="2">
    <source>
        <dbReference type="Pfam" id="PF04422"/>
    </source>
</evidence>
<evidence type="ECO:0000256" key="1">
    <source>
        <dbReference type="SAM" id="MobiDB-lite"/>
    </source>
</evidence>
<dbReference type="EMBL" id="JH603170">
    <property type="protein sequence ID" value="EIC20797.1"/>
    <property type="molecule type" value="Genomic_DNA"/>
</dbReference>
<dbReference type="GO" id="GO:0052592">
    <property type="term" value="F:oxidoreductase activity, acting on CH or CH2 groups, with an iron-sulfur protein as acceptor"/>
    <property type="evidence" value="ECO:0007669"/>
    <property type="project" value="TreeGrafter"/>
</dbReference>
<dbReference type="Pfam" id="PF04432">
    <property type="entry name" value="FrhB_FdhB_C"/>
    <property type="match status" value="1"/>
</dbReference>
<reference evidence="4 5" key="2">
    <citation type="submission" date="2011-11" db="EMBL/GenBank/DDBJ databases">
        <authorList>
            <consortium name="US DOE Joint Genome Institute"/>
            <person name="Lucas S."/>
            <person name="Han J."/>
            <person name="Lapidus A."/>
            <person name="Cheng J.-F."/>
            <person name="Goodwin L."/>
            <person name="Pitluck S."/>
            <person name="Peters L."/>
            <person name="Ovchinnikova G."/>
            <person name="Zhang X."/>
            <person name="Detter J.C."/>
            <person name="Han C."/>
            <person name="Tapia R."/>
            <person name="Land M."/>
            <person name="Hauser L."/>
            <person name="Kyrpides N."/>
            <person name="Ivanova N."/>
            <person name="Pagani I."/>
            <person name="Vogl K."/>
            <person name="Liu Z."/>
            <person name="Overmann J."/>
            <person name="Frigaard N.-U."/>
            <person name="Bryant D."/>
            <person name="Woyke T."/>
        </authorList>
    </citation>
    <scope>NUCLEOTIDE SEQUENCE [LARGE SCALE GENOMIC DNA]</scope>
    <source>
        <strain evidence="4 5">970</strain>
    </source>
</reference>
<dbReference type="PANTHER" id="PTHR31332:SF0">
    <property type="entry name" value="7-HYDROXYMETHYL CHLOROPHYLL A REDUCTASE, CHLOROPLASTIC"/>
    <property type="match status" value="1"/>
</dbReference>
<dbReference type="Proteomes" id="UP000002964">
    <property type="component" value="Unassembled WGS sequence"/>
</dbReference>
<evidence type="ECO:0000313" key="4">
    <source>
        <dbReference type="EMBL" id="EIC20797.1"/>
    </source>
</evidence>
<protein>
    <submittedName>
        <fullName evidence="4">Coenzyme F420-reducing hydrogenase, beta subunit</fullName>
    </submittedName>
</protein>
<dbReference type="HOGENOM" id="CLU_038110_0_0_6"/>
<reference evidence="5" key="1">
    <citation type="submission" date="2011-06" db="EMBL/GenBank/DDBJ databases">
        <authorList>
            <consortium name="US DOE Joint Genome Institute (JGI-PGF)"/>
            <person name="Lucas S."/>
            <person name="Han J."/>
            <person name="Lapidus A."/>
            <person name="Cheng J.-F."/>
            <person name="Goodwin L."/>
            <person name="Pitluck S."/>
            <person name="Peters L."/>
            <person name="Land M.L."/>
            <person name="Hauser L."/>
            <person name="Vogl K."/>
            <person name="Liu Z."/>
            <person name="Overmann J."/>
            <person name="Frigaard N.-U."/>
            <person name="Bryant D.A."/>
            <person name="Woyke T.J."/>
        </authorList>
    </citation>
    <scope>NUCLEOTIDE SEQUENCE [LARGE SCALE GENOMIC DNA]</scope>
    <source>
        <strain evidence="5">970</strain>
    </source>
</reference>
<dbReference type="PANTHER" id="PTHR31332">
    <property type="entry name" value="7-HYDROXYMETHYL CHLOROPHYLL A REDUCTASE, CHLOROPLASTIC"/>
    <property type="match status" value="1"/>
</dbReference>
<dbReference type="AlphaFoldDB" id="H8Z6T1"/>
<name>H8Z6T1_9GAMM</name>